<organism evidence="2 3">
    <name type="scientific">Archangium lansingense</name>
    <dbReference type="NCBI Taxonomy" id="2995310"/>
    <lineage>
        <taxon>Bacteria</taxon>
        <taxon>Pseudomonadati</taxon>
        <taxon>Myxococcota</taxon>
        <taxon>Myxococcia</taxon>
        <taxon>Myxococcales</taxon>
        <taxon>Cystobacterineae</taxon>
        <taxon>Archangiaceae</taxon>
        <taxon>Archangium</taxon>
    </lineage>
</organism>
<sequence>MSGADITASHLSITEGDEVVLIASPNPNSEIRKRQCDAQLKERVYTFHVDGGIIDPRKPLVSMATHASARWTARGVGAGRHKVSVVIRETYVRPTTGQEETFDLDGEVELTVQARPGATTVAKSAEAPVEVPVEVPEVPPVDEIPEEEEPETPPVGGPAGGQRPAGRAVRESLVTLQRTSRRSTEDEILWMVIRRSTQDLSFENYERFLDRILCGEGTGALLPPVPCQRGGTSPIRRMSSIRLPFPGVDAYRLLKAATETFLMCFGGVQIDFSTLDIQEEERRLEHPIVPPGVPDPADTSRVFERLFKKYLVQVNGAQALPYLALVRERLKDVPLSRPPSAKDMDETIDCIGILREKLTNPLLVELIWSYWHEEGMLAQALNVISLRFQNRRRGRERDPLAQLELDPLRPLNSLLWGYIQDEQHRLSVVRRAYEYDHHYGFSLHGKAVGELHSADRRSKFLESFHNLLHEAIRFFRQDDDTTVIADGFPLLNAIKETHYMLAQGAHNQYSDMPSTARQEMLMQQWLLSRPEMREFLGTRVMVPYPEPWMDRVDSLKTLLGWTDVSMVHFHDLAVFGERLLLSIRFGGWSVVNDPSQAANWARYWRPEVQGYVHGYRAVTGVDLSVELTDRQRTAERYLPPSVHLQNRLEAQRRR</sequence>
<gene>
    <name evidence="2" type="ORF">OV287_04880</name>
</gene>
<feature type="region of interest" description="Disordered" evidence="1">
    <location>
        <begin position="140"/>
        <end position="168"/>
    </location>
</feature>
<evidence type="ECO:0000313" key="2">
    <source>
        <dbReference type="EMBL" id="MCY1073810.1"/>
    </source>
</evidence>
<name>A0ABT3ZWP3_9BACT</name>
<dbReference type="RefSeq" id="WP_267532802.1">
    <property type="nucleotide sequence ID" value="NZ_JAPNKA010000001.1"/>
</dbReference>
<keyword evidence="3" id="KW-1185">Reference proteome</keyword>
<reference evidence="2 3" key="1">
    <citation type="submission" date="2022-11" db="EMBL/GenBank/DDBJ databases">
        <title>Minimal conservation of predation-associated metabolite biosynthetic gene clusters underscores biosynthetic potential of Myxococcota including descriptions for ten novel species: Archangium lansinium sp. nov., Myxococcus landrumus sp. nov., Nannocystis bai.</title>
        <authorList>
            <person name="Ahearne A."/>
            <person name="Stevens C."/>
            <person name="Phillips K."/>
        </authorList>
    </citation>
    <scope>NUCLEOTIDE SEQUENCE [LARGE SCALE GENOMIC DNA]</scope>
    <source>
        <strain evidence="2 3">MIWBW</strain>
    </source>
</reference>
<comment type="caution">
    <text evidence="2">The sequence shown here is derived from an EMBL/GenBank/DDBJ whole genome shotgun (WGS) entry which is preliminary data.</text>
</comment>
<protein>
    <submittedName>
        <fullName evidence="2">Uncharacterized protein</fullName>
    </submittedName>
</protein>
<dbReference type="Proteomes" id="UP001207654">
    <property type="component" value="Unassembled WGS sequence"/>
</dbReference>
<evidence type="ECO:0000256" key="1">
    <source>
        <dbReference type="SAM" id="MobiDB-lite"/>
    </source>
</evidence>
<dbReference type="EMBL" id="JAPNKA010000001">
    <property type="protein sequence ID" value="MCY1073810.1"/>
    <property type="molecule type" value="Genomic_DNA"/>
</dbReference>
<accession>A0ABT3ZWP3</accession>
<proteinExistence type="predicted"/>
<evidence type="ECO:0000313" key="3">
    <source>
        <dbReference type="Proteomes" id="UP001207654"/>
    </source>
</evidence>